<dbReference type="EMBL" id="VDEM01000050">
    <property type="protein sequence ID" value="KAF0822663.1"/>
    <property type="molecule type" value="Genomic_DNA"/>
</dbReference>
<dbReference type="AlphaFoldDB" id="A0A800MUC3"/>
<evidence type="ECO:0000313" key="1">
    <source>
        <dbReference type="EMBL" id="KAF0822663.1"/>
    </source>
</evidence>
<reference evidence="1 2" key="1">
    <citation type="journal article" date="2020" name="G3 (Bethesda)">
        <title>Whole Genome Sequencing and Comparative Genomics of Two Nematicidal Bacillus Strains Reveals a Wide Range of Possible Virulence Factors.</title>
        <authorList>
            <person name="Susic N."/>
            <person name="Janezic S."/>
            <person name="Rupnik M."/>
            <person name="Geric Stare B."/>
        </authorList>
    </citation>
    <scope>NUCLEOTIDE SEQUENCE [LARGE SCALE GENOMIC DNA]</scope>
    <source>
        <strain evidence="1 2">I-1582</strain>
    </source>
</reference>
<dbReference type="RefSeq" id="WP_159345905.1">
    <property type="nucleotide sequence ID" value="NZ_JBALOT010000066.1"/>
</dbReference>
<dbReference type="Proteomes" id="UP000465778">
    <property type="component" value="Unassembled WGS sequence"/>
</dbReference>
<name>A0A800MUC3_CYTFI</name>
<organism evidence="1 2">
    <name type="scientific">Cytobacillus firmus</name>
    <name type="common">Bacillus firmus</name>
    <dbReference type="NCBI Taxonomy" id="1399"/>
    <lineage>
        <taxon>Bacteria</taxon>
        <taxon>Bacillati</taxon>
        <taxon>Bacillota</taxon>
        <taxon>Bacilli</taxon>
        <taxon>Bacillales</taxon>
        <taxon>Bacillaceae</taxon>
        <taxon>Cytobacillus</taxon>
    </lineage>
</organism>
<comment type="caution">
    <text evidence="1">The sequence shown here is derived from an EMBL/GenBank/DDBJ whole genome shotgun (WGS) entry which is preliminary data.</text>
</comment>
<proteinExistence type="predicted"/>
<protein>
    <submittedName>
        <fullName evidence="1">Uncharacterized protein</fullName>
    </submittedName>
</protein>
<sequence>METKSHTLLNGWTLIGHKGYLVYPNKNAYVVLDPDNDTFDNEIEVSAANWSLNYKINIGFKTLKILNTPDEE</sequence>
<gene>
    <name evidence="1" type="ORF">KIS1582_3557</name>
</gene>
<accession>A0A800MUC3</accession>
<evidence type="ECO:0000313" key="2">
    <source>
        <dbReference type="Proteomes" id="UP000465778"/>
    </source>
</evidence>
<dbReference type="OrthoDB" id="2890333at2"/>